<dbReference type="EMBL" id="MU151146">
    <property type="protein sequence ID" value="KAF9448884.1"/>
    <property type="molecule type" value="Genomic_DNA"/>
</dbReference>
<evidence type="ECO:0000313" key="1">
    <source>
        <dbReference type="EMBL" id="KAF9448884.1"/>
    </source>
</evidence>
<protein>
    <submittedName>
        <fullName evidence="1">Uncharacterized protein</fullName>
    </submittedName>
</protein>
<dbReference type="OrthoDB" id="194468at2759"/>
<gene>
    <name evidence="1" type="ORF">P691DRAFT_759499</name>
</gene>
<evidence type="ECO:0000313" key="2">
    <source>
        <dbReference type="Proteomes" id="UP000807342"/>
    </source>
</evidence>
<keyword evidence="2" id="KW-1185">Reference proteome</keyword>
<accession>A0A9P6C4Z6</accession>
<proteinExistence type="predicted"/>
<organism evidence="1 2">
    <name type="scientific">Macrolepiota fuliginosa MF-IS2</name>
    <dbReference type="NCBI Taxonomy" id="1400762"/>
    <lineage>
        <taxon>Eukaryota</taxon>
        <taxon>Fungi</taxon>
        <taxon>Dikarya</taxon>
        <taxon>Basidiomycota</taxon>
        <taxon>Agaricomycotina</taxon>
        <taxon>Agaricomycetes</taxon>
        <taxon>Agaricomycetidae</taxon>
        <taxon>Agaricales</taxon>
        <taxon>Agaricineae</taxon>
        <taxon>Agaricaceae</taxon>
        <taxon>Macrolepiota</taxon>
    </lineage>
</organism>
<name>A0A9P6C4Z6_9AGAR</name>
<dbReference type="Proteomes" id="UP000807342">
    <property type="component" value="Unassembled WGS sequence"/>
</dbReference>
<sequence length="417" mass="46242">MELLSSTAHIEKSFAKTLRGGVNVLAQEIAKTQRVRSFNNLRVDDAGGRTVFEDKQVPYYSPNFVHGRKELVIYARWSDTSFELANLETGAAHKFEGLPLGRYFSPTICECPGSSRRLSFVKTGGDELTGNVVATANPGLYIADIELPSSDVGKIKLQNLHFIPSDLDPDDRVNMRFIEGANKLLVQDSQTAFTVDLWKGPDGNGDYEHDVTWSRDGKKVFWFLVSKLKACSSAIQQDRLNFGTNCVHALVDYQEVLIEHPTDIARLKQEKLQKSTRHGILEGLSESTASYALFNTSQSVAKMVEKGLLAYTGEPPLGVNYHAEMCSRQQVIHAATPSGAQTLGMFSSLGSLSDGKLADYLIYPPGVDLLEDDISRTRELVYVARGGRVWNASTMEEVWPVKGKSKKFRLSMPSRHC</sequence>
<dbReference type="AlphaFoldDB" id="A0A9P6C4Z6"/>
<comment type="caution">
    <text evidence="1">The sequence shown here is derived from an EMBL/GenBank/DDBJ whole genome shotgun (WGS) entry which is preliminary data.</text>
</comment>
<reference evidence="1" key="1">
    <citation type="submission" date="2020-11" db="EMBL/GenBank/DDBJ databases">
        <authorList>
            <consortium name="DOE Joint Genome Institute"/>
            <person name="Ahrendt S."/>
            <person name="Riley R."/>
            <person name="Andreopoulos W."/>
            <person name="Labutti K."/>
            <person name="Pangilinan J."/>
            <person name="Ruiz-Duenas F.J."/>
            <person name="Barrasa J.M."/>
            <person name="Sanchez-Garcia M."/>
            <person name="Camarero S."/>
            <person name="Miyauchi S."/>
            <person name="Serrano A."/>
            <person name="Linde D."/>
            <person name="Babiker R."/>
            <person name="Drula E."/>
            <person name="Ayuso-Fernandez I."/>
            <person name="Pacheco R."/>
            <person name="Padilla G."/>
            <person name="Ferreira P."/>
            <person name="Barriuso J."/>
            <person name="Kellner H."/>
            <person name="Castanera R."/>
            <person name="Alfaro M."/>
            <person name="Ramirez L."/>
            <person name="Pisabarro A.G."/>
            <person name="Kuo A."/>
            <person name="Tritt A."/>
            <person name="Lipzen A."/>
            <person name="He G."/>
            <person name="Yan M."/>
            <person name="Ng V."/>
            <person name="Cullen D."/>
            <person name="Martin F."/>
            <person name="Rosso M.-N."/>
            <person name="Henrissat B."/>
            <person name="Hibbett D."/>
            <person name="Martinez A.T."/>
            <person name="Grigoriev I.V."/>
        </authorList>
    </citation>
    <scope>NUCLEOTIDE SEQUENCE</scope>
    <source>
        <strain evidence="1">MF-IS2</strain>
    </source>
</reference>